<dbReference type="NCBIfam" id="TIGR01087">
    <property type="entry name" value="murD"/>
    <property type="match status" value="1"/>
</dbReference>
<dbReference type="SUPFAM" id="SSF51984">
    <property type="entry name" value="MurCD N-terminal domain"/>
    <property type="match status" value="1"/>
</dbReference>
<keyword evidence="4 7" id="KW-0436">Ligase</keyword>
<keyword evidence="12" id="KW-1185">Reference proteome</keyword>
<feature type="binding site" evidence="7">
    <location>
        <begin position="113"/>
        <end position="119"/>
    </location>
    <ligand>
        <name>ATP</name>
        <dbReference type="ChEBI" id="CHEBI:30616"/>
    </ligand>
</feature>
<dbReference type="Pfam" id="PF21799">
    <property type="entry name" value="MurD-like_N"/>
    <property type="match status" value="1"/>
</dbReference>
<keyword evidence="5 7" id="KW-0547">Nucleotide-binding</keyword>
<dbReference type="InterPro" id="IPR036565">
    <property type="entry name" value="Mur-like_cat_sf"/>
</dbReference>
<accession>A0A1I1QSA6</accession>
<evidence type="ECO:0000256" key="3">
    <source>
        <dbReference type="ARBA" id="ARBA00022490"/>
    </source>
</evidence>
<dbReference type="GO" id="GO:0008360">
    <property type="term" value="P:regulation of cell shape"/>
    <property type="evidence" value="ECO:0007669"/>
    <property type="project" value="UniProtKB-KW"/>
</dbReference>
<reference evidence="11 12" key="1">
    <citation type="submission" date="2016-10" db="EMBL/GenBank/DDBJ databases">
        <authorList>
            <person name="de Groot N.N."/>
        </authorList>
    </citation>
    <scope>NUCLEOTIDE SEQUENCE [LARGE SCALE GENOMIC DNA]</scope>
    <source>
        <strain evidence="11 12">HL3</strain>
    </source>
</reference>
<proteinExistence type="inferred from homology"/>
<gene>
    <name evidence="7" type="primary">murD</name>
    <name evidence="11" type="ORF">SAMN05660831_01264</name>
</gene>
<evidence type="ECO:0000256" key="8">
    <source>
        <dbReference type="RuleBase" id="RU003664"/>
    </source>
</evidence>
<dbReference type="UniPathway" id="UPA00219"/>
<dbReference type="Gene3D" id="3.40.1190.10">
    <property type="entry name" value="Mur-like, catalytic domain"/>
    <property type="match status" value="1"/>
</dbReference>
<dbReference type="RefSeq" id="WP_093427920.1">
    <property type="nucleotide sequence ID" value="NZ_FOMJ01000003.1"/>
</dbReference>
<dbReference type="GO" id="GO:0005737">
    <property type="term" value="C:cytoplasm"/>
    <property type="evidence" value="ECO:0007669"/>
    <property type="project" value="UniProtKB-SubCell"/>
</dbReference>
<organism evidence="11 12">
    <name type="scientific">Thiohalospira halophila DSM 15071</name>
    <dbReference type="NCBI Taxonomy" id="1123397"/>
    <lineage>
        <taxon>Bacteria</taxon>
        <taxon>Pseudomonadati</taxon>
        <taxon>Pseudomonadota</taxon>
        <taxon>Gammaproteobacteria</taxon>
        <taxon>Thiohalospirales</taxon>
        <taxon>Thiohalospiraceae</taxon>
        <taxon>Thiohalospira</taxon>
    </lineage>
</organism>
<dbReference type="PANTHER" id="PTHR43692:SF1">
    <property type="entry name" value="UDP-N-ACETYLMURAMOYLALANINE--D-GLUTAMATE LIGASE"/>
    <property type="match status" value="1"/>
</dbReference>
<evidence type="ECO:0000256" key="5">
    <source>
        <dbReference type="ARBA" id="ARBA00022741"/>
    </source>
</evidence>
<dbReference type="InterPro" id="IPR036615">
    <property type="entry name" value="Mur_ligase_C_dom_sf"/>
</dbReference>
<dbReference type="Pfam" id="PF02875">
    <property type="entry name" value="Mur_ligase_C"/>
    <property type="match status" value="1"/>
</dbReference>
<keyword evidence="7 8" id="KW-0573">Peptidoglycan synthesis</keyword>
<evidence type="ECO:0000313" key="12">
    <source>
        <dbReference type="Proteomes" id="UP000198611"/>
    </source>
</evidence>
<dbReference type="GO" id="GO:0005524">
    <property type="term" value="F:ATP binding"/>
    <property type="evidence" value="ECO:0007669"/>
    <property type="project" value="UniProtKB-UniRule"/>
</dbReference>
<evidence type="ECO:0000256" key="7">
    <source>
        <dbReference type="HAMAP-Rule" id="MF_00639"/>
    </source>
</evidence>
<protein>
    <recommendedName>
        <fullName evidence="7 8">UDP-N-acetylmuramoylalanine--D-glutamate ligase</fullName>
        <ecNumber evidence="7 8">6.3.2.9</ecNumber>
    </recommendedName>
    <alternativeName>
        <fullName evidence="7">D-glutamic acid-adding enzyme</fullName>
    </alternativeName>
    <alternativeName>
        <fullName evidence="7">UDP-N-acetylmuramoyl-L-alanyl-D-glutamate synthetase</fullName>
    </alternativeName>
</protein>
<keyword evidence="7 8" id="KW-0131">Cell cycle</keyword>
<feature type="domain" description="Mur ligase central" evidence="10">
    <location>
        <begin position="111"/>
        <end position="283"/>
    </location>
</feature>
<keyword evidence="7 8" id="KW-0133">Cell shape</keyword>
<name>A0A1I1QSA6_9GAMM</name>
<comment type="subcellular location">
    <subcellularLocation>
        <location evidence="1 7 8">Cytoplasm</location>
    </subcellularLocation>
</comment>
<dbReference type="Gene3D" id="3.40.50.720">
    <property type="entry name" value="NAD(P)-binding Rossmann-like Domain"/>
    <property type="match status" value="1"/>
</dbReference>
<evidence type="ECO:0000256" key="2">
    <source>
        <dbReference type="ARBA" id="ARBA00004752"/>
    </source>
</evidence>
<dbReference type="EMBL" id="FOMJ01000003">
    <property type="protein sequence ID" value="SFD25004.1"/>
    <property type="molecule type" value="Genomic_DNA"/>
</dbReference>
<feature type="domain" description="Mur ligase C-terminal" evidence="9">
    <location>
        <begin position="306"/>
        <end position="419"/>
    </location>
</feature>
<sequence length="444" mass="44754">MSDSANNVVIGLGRTGVSCLAHLAARGEAVVAMDTRSAPPELEAARRAHPGATIITGGLDARLLAEARRIIVSPGIARSTPAIAAAEAAGAEIIGDIELFARAATAPVVAITGSNGKSTVTAMLAAMAAEAGVGAGVGGNYGPPALELLTDPEPALYILELSSFQLETTESLAPKAATVLNVSADHLDRYADLDDYAAAKARIARGAETLVVNCDDSRSAALSGPGQTRGFTLGEPAAGDWGIRSGPDGTPWLACGEERVMPAAELPLVGAHNRANALAALALGEAAGLPRAAMRTALAGFIGLDHRCVRVAESDGVTWVDDSKATNVGAALAAIEGLEVPVVLIAGGQGKDQDFAPLAEPARRGRLRAAVTLGEDGPTIAAVLAPHVPVHAAADMTEAVARAGELAQPGDTVLLSPACASFDQFDGYAQRGEAFATAVAGRAA</sequence>
<dbReference type="GO" id="GO:0008764">
    <property type="term" value="F:UDP-N-acetylmuramoylalanine-D-glutamate ligase activity"/>
    <property type="evidence" value="ECO:0007669"/>
    <property type="project" value="UniProtKB-UniRule"/>
</dbReference>
<evidence type="ECO:0000256" key="6">
    <source>
        <dbReference type="ARBA" id="ARBA00022840"/>
    </source>
</evidence>
<comment type="similarity">
    <text evidence="7">Belongs to the MurCDEF family.</text>
</comment>
<comment type="catalytic activity">
    <reaction evidence="7 8">
        <text>UDP-N-acetyl-alpha-D-muramoyl-L-alanine + D-glutamate + ATP = UDP-N-acetyl-alpha-D-muramoyl-L-alanyl-D-glutamate + ADP + phosphate + H(+)</text>
        <dbReference type="Rhea" id="RHEA:16429"/>
        <dbReference type="ChEBI" id="CHEBI:15378"/>
        <dbReference type="ChEBI" id="CHEBI:29986"/>
        <dbReference type="ChEBI" id="CHEBI:30616"/>
        <dbReference type="ChEBI" id="CHEBI:43474"/>
        <dbReference type="ChEBI" id="CHEBI:83898"/>
        <dbReference type="ChEBI" id="CHEBI:83900"/>
        <dbReference type="ChEBI" id="CHEBI:456216"/>
        <dbReference type="EC" id="6.3.2.9"/>
    </reaction>
</comment>
<dbReference type="Pfam" id="PF08245">
    <property type="entry name" value="Mur_ligase_M"/>
    <property type="match status" value="1"/>
</dbReference>
<keyword evidence="6 7" id="KW-0067">ATP-binding</keyword>
<comment type="function">
    <text evidence="7 8">Cell wall formation. Catalyzes the addition of glutamate to the nucleotide precursor UDP-N-acetylmuramoyl-L-alanine (UMA).</text>
</comment>
<dbReference type="Gene3D" id="3.90.190.20">
    <property type="entry name" value="Mur ligase, C-terminal domain"/>
    <property type="match status" value="1"/>
</dbReference>
<evidence type="ECO:0000313" key="11">
    <source>
        <dbReference type="EMBL" id="SFD25004.1"/>
    </source>
</evidence>
<dbReference type="Proteomes" id="UP000198611">
    <property type="component" value="Unassembled WGS sequence"/>
</dbReference>
<dbReference type="AlphaFoldDB" id="A0A1I1QSA6"/>
<dbReference type="STRING" id="1123397.SAMN05660831_01264"/>
<evidence type="ECO:0000256" key="1">
    <source>
        <dbReference type="ARBA" id="ARBA00004496"/>
    </source>
</evidence>
<dbReference type="HAMAP" id="MF_00639">
    <property type="entry name" value="MurD"/>
    <property type="match status" value="1"/>
</dbReference>
<keyword evidence="3 7" id="KW-0963">Cytoplasm</keyword>
<dbReference type="InterPro" id="IPR013221">
    <property type="entry name" value="Mur_ligase_cen"/>
</dbReference>
<dbReference type="InterPro" id="IPR005762">
    <property type="entry name" value="MurD"/>
</dbReference>
<dbReference type="SUPFAM" id="SSF53244">
    <property type="entry name" value="MurD-like peptide ligases, peptide-binding domain"/>
    <property type="match status" value="1"/>
</dbReference>
<dbReference type="PANTHER" id="PTHR43692">
    <property type="entry name" value="UDP-N-ACETYLMURAMOYLALANINE--D-GLUTAMATE LIGASE"/>
    <property type="match status" value="1"/>
</dbReference>
<dbReference type="EC" id="6.3.2.9" evidence="7 8"/>
<comment type="pathway">
    <text evidence="2 7 8">Cell wall biogenesis; peptidoglycan biosynthesis.</text>
</comment>
<dbReference type="GO" id="GO:0009252">
    <property type="term" value="P:peptidoglycan biosynthetic process"/>
    <property type="evidence" value="ECO:0007669"/>
    <property type="project" value="UniProtKB-UniRule"/>
</dbReference>
<evidence type="ECO:0000259" key="9">
    <source>
        <dbReference type="Pfam" id="PF02875"/>
    </source>
</evidence>
<keyword evidence="7 8" id="KW-0132">Cell division</keyword>
<evidence type="ECO:0000259" key="10">
    <source>
        <dbReference type="Pfam" id="PF08245"/>
    </source>
</evidence>
<dbReference type="SUPFAM" id="SSF53623">
    <property type="entry name" value="MurD-like peptide ligases, catalytic domain"/>
    <property type="match status" value="1"/>
</dbReference>
<dbReference type="OrthoDB" id="9809796at2"/>
<dbReference type="GO" id="GO:0071555">
    <property type="term" value="P:cell wall organization"/>
    <property type="evidence" value="ECO:0007669"/>
    <property type="project" value="UniProtKB-KW"/>
</dbReference>
<evidence type="ECO:0000256" key="4">
    <source>
        <dbReference type="ARBA" id="ARBA00022598"/>
    </source>
</evidence>
<dbReference type="InterPro" id="IPR004101">
    <property type="entry name" value="Mur_ligase_C"/>
</dbReference>
<dbReference type="GO" id="GO:0051301">
    <property type="term" value="P:cell division"/>
    <property type="evidence" value="ECO:0007669"/>
    <property type="project" value="UniProtKB-KW"/>
</dbReference>
<keyword evidence="7 8" id="KW-0961">Cell wall biogenesis/degradation</keyword>